<comment type="caution">
    <text evidence="1">The sequence shown here is derived from an EMBL/GenBank/DDBJ whole genome shotgun (WGS) entry which is preliminary data.</text>
</comment>
<dbReference type="AlphaFoldDB" id="X0YEL0"/>
<evidence type="ECO:0008006" key="2">
    <source>
        <dbReference type="Google" id="ProtNLM"/>
    </source>
</evidence>
<feature type="non-terminal residue" evidence="1">
    <location>
        <position position="71"/>
    </location>
</feature>
<name>X0YEL0_9ZZZZ</name>
<dbReference type="EMBL" id="BARS01054108">
    <property type="protein sequence ID" value="GAG45672.1"/>
    <property type="molecule type" value="Genomic_DNA"/>
</dbReference>
<protein>
    <recommendedName>
        <fullName evidence="2">Phosphohydrolase</fullName>
    </recommendedName>
</protein>
<accession>X0YEL0</accession>
<reference evidence="1" key="1">
    <citation type="journal article" date="2014" name="Front. Microbiol.">
        <title>High frequency of phylogenetically diverse reductive dehalogenase-homologous genes in deep subseafloor sedimentary metagenomes.</title>
        <authorList>
            <person name="Kawai M."/>
            <person name="Futagami T."/>
            <person name="Toyoda A."/>
            <person name="Takaki Y."/>
            <person name="Nishi S."/>
            <person name="Hori S."/>
            <person name="Arai W."/>
            <person name="Tsubouchi T."/>
            <person name="Morono Y."/>
            <person name="Uchiyama I."/>
            <person name="Ito T."/>
            <person name="Fujiyama A."/>
            <person name="Inagaki F."/>
            <person name="Takami H."/>
        </authorList>
    </citation>
    <scope>NUCLEOTIDE SEQUENCE</scope>
    <source>
        <strain evidence="1">Expedition CK06-06</strain>
    </source>
</reference>
<proteinExistence type="predicted"/>
<evidence type="ECO:0000313" key="1">
    <source>
        <dbReference type="EMBL" id="GAG45672.1"/>
    </source>
</evidence>
<sequence length="71" mass="7556">MADRTGGNMRLRCPGLSGQRLTSSLVPCSNCGGTVEIFSDESKARCPKCKTPVYKKAVPTCAKWCKAGAEC</sequence>
<organism evidence="1">
    <name type="scientific">marine sediment metagenome</name>
    <dbReference type="NCBI Taxonomy" id="412755"/>
    <lineage>
        <taxon>unclassified sequences</taxon>
        <taxon>metagenomes</taxon>
        <taxon>ecological metagenomes</taxon>
    </lineage>
</organism>
<gene>
    <name evidence="1" type="ORF">S01H1_80170</name>
</gene>